<gene>
    <name evidence="1" type="ORF">ACD_71C00030G0002</name>
</gene>
<feature type="non-terminal residue" evidence="1">
    <location>
        <position position="790"/>
    </location>
</feature>
<name>K1Z688_9BACT</name>
<dbReference type="EMBL" id="AMFJ01028761">
    <property type="protein sequence ID" value="EKD44726.1"/>
    <property type="molecule type" value="Genomic_DNA"/>
</dbReference>
<proteinExistence type="predicted"/>
<evidence type="ECO:0000313" key="1">
    <source>
        <dbReference type="EMBL" id="EKD44726.1"/>
    </source>
</evidence>
<reference evidence="1" key="1">
    <citation type="journal article" date="2012" name="Science">
        <title>Fermentation, hydrogen, and sulfur metabolism in multiple uncultivated bacterial phyla.</title>
        <authorList>
            <person name="Wrighton K.C."/>
            <person name="Thomas B.C."/>
            <person name="Sharon I."/>
            <person name="Miller C.S."/>
            <person name="Castelle C.J."/>
            <person name="VerBerkmoes N.C."/>
            <person name="Wilkins M.J."/>
            <person name="Hettich R.L."/>
            <person name="Lipton M.S."/>
            <person name="Williams K.H."/>
            <person name="Long P.E."/>
            <person name="Banfield J.F."/>
        </authorList>
    </citation>
    <scope>NUCLEOTIDE SEQUENCE [LARGE SCALE GENOMIC DNA]</scope>
</reference>
<comment type="caution">
    <text evidence="1">The sequence shown here is derived from an EMBL/GenBank/DDBJ whole genome shotgun (WGS) entry which is preliminary data.</text>
</comment>
<sequence length="790" mass="92520">MPAKTALSDALPSWIPQIGKKREDSQELVDCTIFSTRNILGGSEEIDFNTVNLEEFIHFLKNDKTLINDFLKKEERIEQVLFPFFDFLKNTYFSKNTSIPENIKDILMNHPSLQNGIISYIEQRNSHILTSQHVEQYDTIAFHLFLLWMDQDFDLVKDIQSDYFTKISGLFVDSTARVSQSLGVMKVWVRENPSETLILELHRCIQLGETLNKLALIHSVNFEERQISFDLGVIIRNNIDSLLRQLDSNFVENHILGKMLRNFSGKVQGNFAHGIIMNGSVIQINQQASHIKKEQQEGFSRQEAADFWQDDKNGELYKKEKKISEIVFLWNRALTELIRIEQIEKLHWSISPELYEEKLKSLNEIIYIYSYAVGRELRTTEEVFMDIECNGIRNEFQIEALYYIILYGVDINELSLEKLIIFFLNNKKQINNFFYEQSDIKIIAQTIKKLHNSKERLKFLPLIKRIHASLNEKDISYSTLSYSKIYLSLSLFYIECEGEKYMEYAQRCFSRYKDLSAGLVDVERNTGKIQDEKHFYATLWRADEIMRHWISVHNKEWLRKAWIFALEWAVERYQLMAILSIEAEVGKIIASMNNSWDNIFSQNQINNFFGKKIAETIFYNLCTITVVGDCQNCEKNQDTIECASYRNSSQKQEGKCSLVPFKRGFQEKSISLAGGISIIFIYPSVSEKIFEKIFSEQYKLIKERFLNLITIHHKNTLLQESQVELERLAFYDGETGLPNENKLIRDILWREKTIILIDIAGYNDMVATQGGKDNWREIMKKVTLYLQTKT</sequence>
<dbReference type="AlphaFoldDB" id="K1Z688"/>
<organism evidence="1">
    <name type="scientific">uncultured bacterium</name>
    <name type="common">gcode 4</name>
    <dbReference type="NCBI Taxonomy" id="1234023"/>
    <lineage>
        <taxon>Bacteria</taxon>
        <taxon>environmental samples</taxon>
    </lineage>
</organism>
<protein>
    <submittedName>
        <fullName evidence="1">Uncharacterized protein</fullName>
    </submittedName>
</protein>
<accession>K1Z688</accession>